<evidence type="ECO:0000313" key="1">
    <source>
        <dbReference type="EMBL" id="MCI91365.1"/>
    </source>
</evidence>
<name>A0A392VXF5_9FABA</name>
<reference evidence="1 2" key="1">
    <citation type="journal article" date="2018" name="Front. Plant Sci.">
        <title>Red Clover (Trifolium pratense) and Zigzag Clover (T. medium) - A Picture of Genomic Similarities and Differences.</title>
        <authorList>
            <person name="Dluhosova J."/>
            <person name="Istvanek J."/>
            <person name="Nedelnik J."/>
            <person name="Repkova J."/>
        </authorList>
    </citation>
    <scope>NUCLEOTIDE SEQUENCE [LARGE SCALE GENOMIC DNA]</scope>
    <source>
        <strain evidence="2">cv. 10/8</strain>
        <tissue evidence="1">Leaf</tissue>
    </source>
</reference>
<keyword evidence="2" id="KW-1185">Reference proteome</keyword>
<organism evidence="1 2">
    <name type="scientific">Trifolium medium</name>
    <dbReference type="NCBI Taxonomy" id="97028"/>
    <lineage>
        <taxon>Eukaryota</taxon>
        <taxon>Viridiplantae</taxon>
        <taxon>Streptophyta</taxon>
        <taxon>Embryophyta</taxon>
        <taxon>Tracheophyta</taxon>
        <taxon>Spermatophyta</taxon>
        <taxon>Magnoliopsida</taxon>
        <taxon>eudicotyledons</taxon>
        <taxon>Gunneridae</taxon>
        <taxon>Pentapetalae</taxon>
        <taxon>rosids</taxon>
        <taxon>fabids</taxon>
        <taxon>Fabales</taxon>
        <taxon>Fabaceae</taxon>
        <taxon>Papilionoideae</taxon>
        <taxon>50 kb inversion clade</taxon>
        <taxon>NPAAA clade</taxon>
        <taxon>Hologalegina</taxon>
        <taxon>IRL clade</taxon>
        <taxon>Trifolieae</taxon>
        <taxon>Trifolium</taxon>
    </lineage>
</organism>
<protein>
    <submittedName>
        <fullName evidence="1">Uncharacterized protein</fullName>
    </submittedName>
</protein>
<feature type="non-terminal residue" evidence="1">
    <location>
        <position position="1"/>
    </location>
</feature>
<dbReference type="EMBL" id="LXQA011269962">
    <property type="protein sequence ID" value="MCI91365.1"/>
    <property type="molecule type" value="Genomic_DNA"/>
</dbReference>
<dbReference type="Proteomes" id="UP000265520">
    <property type="component" value="Unassembled WGS sequence"/>
</dbReference>
<evidence type="ECO:0000313" key="2">
    <source>
        <dbReference type="Proteomes" id="UP000265520"/>
    </source>
</evidence>
<comment type="caution">
    <text evidence="1">The sequence shown here is derived from an EMBL/GenBank/DDBJ whole genome shotgun (WGS) entry which is preliminary data.</text>
</comment>
<dbReference type="AlphaFoldDB" id="A0A392VXF5"/>
<proteinExistence type="predicted"/>
<accession>A0A392VXF5</accession>
<sequence>DIHSGNGFPPSVLGVGNGITNHVLEKDLENTASFFIYETTDSLDTTSSS</sequence>